<dbReference type="PANTHER" id="PTHR11695:SF294">
    <property type="entry name" value="RETICULON-4-INTERACTING PROTEIN 1, MITOCHONDRIAL"/>
    <property type="match status" value="1"/>
</dbReference>
<dbReference type="InterPro" id="IPR011032">
    <property type="entry name" value="GroES-like_sf"/>
</dbReference>
<evidence type="ECO:0000256" key="3">
    <source>
        <dbReference type="ARBA" id="ARBA00022677"/>
    </source>
</evidence>
<evidence type="ECO:0000256" key="4">
    <source>
        <dbReference type="ARBA" id="ARBA00023128"/>
    </source>
</evidence>
<comment type="subcellular location">
    <subcellularLocation>
        <location evidence="2">Lipid droplet</location>
    </subcellularLocation>
    <subcellularLocation>
        <location evidence="1">Mitochondrion</location>
    </subcellularLocation>
</comment>
<gene>
    <name evidence="7" type="ORF">HG535_0D01180</name>
</gene>
<dbReference type="KEGG" id="zmk:HG535_0D01180"/>
<dbReference type="Pfam" id="PF08240">
    <property type="entry name" value="ADH_N"/>
    <property type="match status" value="1"/>
</dbReference>
<dbReference type="OrthoDB" id="3509362at2759"/>
<protein>
    <recommendedName>
        <fullName evidence="6">Enoyl reductase (ER) domain-containing protein</fullName>
    </recommendedName>
</protein>
<reference evidence="7 8" key="1">
    <citation type="submission" date="2020-07" db="EMBL/GenBank/DDBJ databases">
        <title>The yeast mating-type switching endonuclease HO is a domesticated member of an unorthodox homing genetic element family.</title>
        <authorList>
            <person name="Coughlan A.Y."/>
            <person name="Lombardi L."/>
            <person name="Braun-Galleani S."/>
            <person name="Martos A.R."/>
            <person name="Galeote V."/>
            <person name="Bigey F."/>
            <person name="Dequin S."/>
            <person name="Byrne K.P."/>
            <person name="Wolfe K.H."/>
        </authorList>
    </citation>
    <scope>NUCLEOTIDE SEQUENCE [LARGE SCALE GENOMIC DNA]</scope>
    <source>
        <strain evidence="7 8">NRRL Y-6702</strain>
    </source>
</reference>
<keyword evidence="3" id="KW-0551">Lipid droplet</keyword>
<dbReference type="CDD" id="cd08247">
    <property type="entry name" value="AST1_like"/>
    <property type="match status" value="1"/>
</dbReference>
<evidence type="ECO:0000313" key="8">
    <source>
        <dbReference type="Proteomes" id="UP000509704"/>
    </source>
</evidence>
<feature type="domain" description="Enoyl reductase (ER)" evidence="6">
    <location>
        <begin position="16"/>
        <end position="359"/>
    </location>
</feature>
<dbReference type="GO" id="GO:0016491">
    <property type="term" value="F:oxidoreductase activity"/>
    <property type="evidence" value="ECO:0007669"/>
    <property type="project" value="InterPro"/>
</dbReference>
<dbReference type="GO" id="GO:0005739">
    <property type="term" value="C:mitochondrion"/>
    <property type="evidence" value="ECO:0007669"/>
    <property type="project" value="UniProtKB-SubCell"/>
</dbReference>
<dbReference type="InterPro" id="IPR036291">
    <property type="entry name" value="NAD(P)-bd_dom_sf"/>
</dbReference>
<dbReference type="InterPro" id="IPR013154">
    <property type="entry name" value="ADH-like_N"/>
</dbReference>
<evidence type="ECO:0000256" key="5">
    <source>
        <dbReference type="ARBA" id="ARBA00038249"/>
    </source>
</evidence>
<organism evidence="7 8">
    <name type="scientific">Zygotorulaspora mrakii</name>
    <name type="common">Zygosaccharomyces mrakii</name>
    <dbReference type="NCBI Taxonomy" id="42260"/>
    <lineage>
        <taxon>Eukaryota</taxon>
        <taxon>Fungi</taxon>
        <taxon>Dikarya</taxon>
        <taxon>Ascomycota</taxon>
        <taxon>Saccharomycotina</taxon>
        <taxon>Saccharomycetes</taxon>
        <taxon>Saccharomycetales</taxon>
        <taxon>Saccharomycetaceae</taxon>
        <taxon>Zygotorulaspora</taxon>
    </lineage>
</organism>
<dbReference type="GO" id="GO:0005811">
    <property type="term" value="C:lipid droplet"/>
    <property type="evidence" value="ECO:0007669"/>
    <property type="project" value="UniProtKB-SubCell"/>
</dbReference>
<evidence type="ECO:0000256" key="1">
    <source>
        <dbReference type="ARBA" id="ARBA00004173"/>
    </source>
</evidence>
<dbReference type="Gene3D" id="3.90.180.10">
    <property type="entry name" value="Medium-chain alcohol dehydrogenases, catalytic domain"/>
    <property type="match status" value="1"/>
</dbReference>
<dbReference type="AlphaFoldDB" id="A0A7H9B1A6"/>
<proteinExistence type="inferred from homology"/>
<dbReference type="GeneID" id="59236134"/>
<dbReference type="SMART" id="SM00829">
    <property type="entry name" value="PKS_ER"/>
    <property type="match status" value="1"/>
</dbReference>
<dbReference type="InterPro" id="IPR050700">
    <property type="entry name" value="YIM1/Zinc_Alcohol_DH_Fams"/>
</dbReference>
<accession>A0A7H9B1A6</accession>
<sequence>MPEVVTCRSVTYINNKTAASLTQEEIDLDTCYEDNEIVIHVHAAAFNPVDLLSQGFMCSYLVSSRPKSYGRDYSGVIVRRGKNVDEKWQIGDKVNGAQAFLVGQSGSMSDYLVLNPSKQCSISHMKPINQDIQGKYDEFTFDAAWPLVFCTAFGILTNYGQKFGPDSRILVIGASTAVSNAFVQIAKNYMNVGTVVGVCSSKSVEYNKKLGFDYLATYDEGPLIESVAKVFLRDLQKEKFDLIFDSVGNNDFFPVLDKFLKPRSQNSYYITIVGDGKLKYGSFSAMGTFWMASRILNPFRSYNYKFGLFSPSERAMEIGNKLISEGKYKPAIDSVHPIEDFKEAIDRLSSSRAKGKVVLKINN</sequence>
<evidence type="ECO:0000259" key="6">
    <source>
        <dbReference type="SMART" id="SM00829"/>
    </source>
</evidence>
<dbReference type="SUPFAM" id="SSF50129">
    <property type="entry name" value="GroES-like"/>
    <property type="match status" value="1"/>
</dbReference>
<dbReference type="Pfam" id="PF13602">
    <property type="entry name" value="ADH_zinc_N_2"/>
    <property type="match status" value="1"/>
</dbReference>
<dbReference type="SUPFAM" id="SSF51735">
    <property type="entry name" value="NAD(P)-binding Rossmann-fold domains"/>
    <property type="match status" value="1"/>
</dbReference>
<dbReference type="PANTHER" id="PTHR11695">
    <property type="entry name" value="ALCOHOL DEHYDROGENASE RELATED"/>
    <property type="match status" value="1"/>
</dbReference>
<dbReference type="InterPro" id="IPR020843">
    <property type="entry name" value="ER"/>
</dbReference>
<name>A0A7H9B1A6_ZYGMR</name>
<keyword evidence="4" id="KW-0496">Mitochondrion</keyword>
<dbReference type="EMBL" id="CP058607">
    <property type="protein sequence ID" value="QLG72410.1"/>
    <property type="molecule type" value="Genomic_DNA"/>
</dbReference>
<dbReference type="RefSeq" id="XP_037144138.1">
    <property type="nucleotide sequence ID" value="XM_037288243.1"/>
</dbReference>
<dbReference type="Proteomes" id="UP000509704">
    <property type="component" value="Chromosome 4"/>
</dbReference>
<evidence type="ECO:0000313" key="7">
    <source>
        <dbReference type="EMBL" id="QLG72410.1"/>
    </source>
</evidence>
<keyword evidence="8" id="KW-1185">Reference proteome</keyword>
<comment type="similarity">
    <text evidence="5">Belongs to the YIM1 family.</text>
</comment>
<dbReference type="Gene3D" id="3.40.50.720">
    <property type="entry name" value="NAD(P)-binding Rossmann-like Domain"/>
    <property type="match status" value="1"/>
</dbReference>
<evidence type="ECO:0000256" key="2">
    <source>
        <dbReference type="ARBA" id="ARBA00004502"/>
    </source>
</evidence>